<gene>
    <name evidence="1" type="ORF">FA13DRAFT_1811097</name>
</gene>
<evidence type="ECO:0000313" key="2">
    <source>
        <dbReference type="Proteomes" id="UP000298030"/>
    </source>
</evidence>
<dbReference type="Proteomes" id="UP000298030">
    <property type="component" value="Unassembled WGS sequence"/>
</dbReference>
<sequence>MSRVRPDLVRKTSADWISDAYHRNPPRRDVPHKGGQVEAIVRVQSHQNYPPTQRPVKREAGPRQDAFDLCFSLKDVLDMSPSSFTLREVLDRAPGLGSDGDQNVDIVQHWPSGDKHAYWTNPYYTEVFQALIGVIREHGITGWKDAQWTVHDAYHQSMGMVRMQESIYGSAWVEDDGRGWIKERIALDQQPPFMFNPAKNPPPIWKEYAALLNILIKVV</sequence>
<dbReference type="EMBL" id="QPFP01000007">
    <property type="protein sequence ID" value="TEB35377.1"/>
    <property type="molecule type" value="Genomic_DNA"/>
</dbReference>
<comment type="caution">
    <text evidence="1">The sequence shown here is derived from an EMBL/GenBank/DDBJ whole genome shotgun (WGS) entry which is preliminary data.</text>
</comment>
<organism evidence="1 2">
    <name type="scientific">Coprinellus micaceus</name>
    <name type="common">Glistening ink-cap mushroom</name>
    <name type="synonym">Coprinus micaceus</name>
    <dbReference type="NCBI Taxonomy" id="71717"/>
    <lineage>
        <taxon>Eukaryota</taxon>
        <taxon>Fungi</taxon>
        <taxon>Dikarya</taxon>
        <taxon>Basidiomycota</taxon>
        <taxon>Agaricomycotina</taxon>
        <taxon>Agaricomycetes</taxon>
        <taxon>Agaricomycetidae</taxon>
        <taxon>Agaricales</taxon>
        <taxon>Agaricineae</taxon>
        <taxon>Psathyrellaceae</taxon>
        <taxon>Coprinellus</taxon>
    </lineage>
</organism>
<reference evidence="1 2" key="1">
    <citation type="journal article" date="2019" name="Nat. Ecol. Evol.">
        <title>Megaphylogeny resolves global patterns of mushroom evolution.</title>
        <authorList>
            <person name="Varga T."/>
            <person name="Krizsan K."/>
            <person name="Foldi C."/>
            <person name="Dima B."/>
            <person name="Sanchez-Garcia M."/>
            <person name="Sanchez-Ramirez S."/>
            <person name="Szollosi G.J."/>
            <person name="Szarkandi J.G."/>
            <person name="Papp V."/>
            <person name="Albert L."/>
            <person name="Andreopoulos W."/>
            <person name="Angelini C."/>
            <person name="Antonin V."/>
            <person name="Barry K.W."/>
            <person name="Bougher N.L."/>
            <person name="Buchanan P."/>
            <person name="Buyck B."/>
            <person name="Bense V."/>
            <person name="Catcheside P."/>
            <person name="Chovatia M."/>
            <person name="Cooper J."/>
            <person name="Damon W."/>
            <person name="Desjardin D."/>
            <person name="Finy P."/>
            <person name="Geml J."/>
            <person name="Haridas S."/>
            <person name="Hughes K."/>
            <person name="Justo A."/>
            <person name="Karasinski D."/>
            <person name="Kautmanova I."/>
            <person name="Kiss B."/>
            <person name="Kocsube S."/>
            <person name="Kotiranta H."/>
            <person name="LaButti K.M."/>
            <person name="Lechner B.E."/>
            <person name="Liimatainen K."/>
            <person name="Lipzen A."/>
            <person name="Lukacs Z."/>
            <person name="Mihaltcheva S."/>
            <person name="Morgado L.N."/>
            <person name="Niskanen T."/>
            <person name="Noordeloos M.E."/>
            <person name="Ohm R.A."/>
            <person name="Ortiz-Santana B."/>
            <person name="Ovrebo C."/>
            <person name="Racz N."/>
            <person name="Riley R."/>
            <person name="Savchenko A."/>
            <person name="Shiryaev A."/>
            <person name="Soop K."/>
            <person name="Spirin V."/>
            <person name="Szebenyi C."/>
            <person name="Tomsovsky M."/>
            <person name="Tulloss R.E."/>
            <person name="Uehling J."/>
            <person name="Grigoriev I.V."/>
            <person name="Vagvolgyi C."/>
            <person name="Papp T."/>
            <person name="Martin F.M."/>
            <person name="Miettinen O."/>
            <person name="Hibbett D.S."/>
            <person name="Nagy L.G."/>
        </authorList>
    </citation>
    <scope>NUCLEOTIDE SEQUENCE [LARGE SCALE GENOMIC DNA]</scope>
    <source>
        <strain evidence="1 2">FP101781</strain>
    </source>
</reference>
<keyword evidence="2" id="KW-1185">Reference proteome</keyword>
<proteinExistence type="predicted"/>
<accession>A0A4Y7TMF0</accession>
<name>A0A4Y7TMF0_COPMI</name>
<evidence type="ECO:0000313" key="1">
    <source>
        <dbReference type="EMBL" id="TEB35377.1"/>
    </source>
</evidence>
<dbReference type="AlphaFoldDB" id="A0A4Y7TMF0"/>
<dbReference type="OrthoDB" id="2965800at2759"/>
<protein>
    <submittedName>
        <fullName evidence="1">Uncharacterized protein</fullName>
    </submittedName>
</protein>